<dbReference type="AlphaFoldDB" id="A0A974NPZ6"/>
<keyword evidence="1" id="KW-0489">Methyltransferase</keyword>
<dbReference type="Pfam" id="PF13489">
    <property type="entry name" value="Methyltransf_23"/>
    <property type="match status" value="1"/>
</dbReference>
<dbReference type="Proteomes" id="UP000595254">
    <property type="component" value="Chromosome"/>
</dbReference>
<protein>
    <submittedName>
        <fullName evidence="1">Class I SAM-dependent methyltransferase</fullName>
    </submittedName>
</protein>
<dbReference type="EMBL" id="CP068053">
    <property type="protein sequence ID" value="QQT01847.1"/>
    <property type="molecule type" value="Genomic_DNA"/>
</dbReference>
<dbReference type="Gene3D" id="3.40.50.150">
    <property type="entry name" value="Vaccinia Virus protein VP39"/>
    <property type="match status" value="1"/>
</dbReference>
<sequence>MRLSEHSSYEDYASKNVNYYQGINNTLLGMVPSNVKQVLDIGCGEGNLGAAIKTETSAYVAGVELFSSAAEIAATRLDEVIVENIENVNPSDLAFARNQFDAIMFGDVLEHLINPAHVLKKVKPLLSNNGCVLASIPNVGHITIIESLLAGLWTYTDAGLLDKTHYRFFTRREIVMLFESSGYVVENLMIIPFSNPRYDQMIEALEAVNQKFQISTDHFKTEASAYQYVIKAKPI</sequence>
<gene>
    <name evidence="1" type="ORF">I6J18_08370</name>
</gene>
<dbReference type="PANTHER" id="PTHR43861">
    <property type="entry name" value="TRANS-ACONITATE 2-METHYLTRANSFERASE-RELATED"/>
    <property type="match status" value="1"/>
</dbReference>
<evidence type="ECO:0000313" key="1">
    <source>
        <dbReference type="EMBL" id="QQT01847.1"/>
    </source>
</evidence>
<accession>A0A974NPZ6</accession>
<dbReference type="PANTHER" id="PTHR43861:SF6">
    <property type="entry name" value="METHYLTRANSFERASE TYPE 11"/>
    <property type="match status" value="1"/>
</dbReference>
<keyword evidence="2" id="KW-1185">Reference proteome</keyword>
<dbReference type="CDD" id="cd02440">
    <property type="entry name" value="AdoMet_MTases"/>
    <property type="match status" value="1"/>
</dbReference>
<organism evidence="1 2">
    <name type="scientific">Peribacillus psychrosaccharolyticus</name>
    <name type="common">Bacillus psychrosaccharolyticus</name>
    <dbReference type="NCBI Taxonomy" id="1407"/>
    <lineage>
        <taxon>Bacteria</taxon>
        <taxon>Bacillati</taxon>
        <taxon>Bacillota</taxon>
        <taxon>Bacilli</taxon>
        <taxon>Bacillales</taxon>
        <taxon>Bacillaceae</taxon>
        <taxon>Peribacillus</taxon>
    </lineage>
</organism>
<name>A0A974NPZ6_PERPY</name>
<dbReference type="SUPFAM" id="SSF53335">
    <property type="entry name" value="S-adenosyl-L-methionine-dependent methyltransferases"/>
    <property type="match status" value="1"/>
</dbReference>
<dbReference type="GO" id="GO:0008168">
    <property type="term" value="F:methyltransferase activity"/>
    <property type="evidence" value="ECO:0007669"/>
    <property type="project" value="UniProtKB-KW"/>
</dbReference>
<proteinExistence type="predicted"/>
<dbReference type="KEGG" id="ppsr:I6J18_08370"/>
<evidence type="ECO:0000313" key="2">
    <source>
        <dbReference type="Proteomes" id="UP000595254"/>
    </source>
</evidence>
<reference evidence="1 2" key="1">
    <citation type="submission" date="2021-01" db="EMBL/GenBank/DDBJ databases">
        <title>FDA dAtabase for Regulatory Grade micrObial Sequences (FDA-ARGOS): Supporting development and validation of Infectious Disease Dx tests.</title>
        <authorList>
            <person name="Nelson B."/>
            <person name="Plummer A."/>
            <person name="Tallon L."/>
            <person name="Sadzewicz L."/>
            <person name="Zhao X."/>
            <person name="Boylan J."/>
            <person name="Ott S."/>
            <person name="Bowen H."/>
            <person name="Vavikolanu K."/>
            <person name="Mehta A."/>
            <person name="Aluvathingal J."/>
            <person name="Nadendla S."/>
            <person name="Myers T."/>
            <person name="Yan Y."/>
            <person name="Sichtig H."/>
        </authorList>
    </citation>
    <scope>NUCLEOTIDE SEQUENCE [LARGE SCALE GENOMIC DNA]</scope>
    <source>
        <strain evidence="1 2">FDAARGOS_1161</strain>
    </source>
</reference>
<dbReference type="InterPro" id="IPR029063">
    <property type="entry name" value="SAM-dependent_MTases_sf"/>
</dbReference>
<keyword evidence="1" id="KW-0808">Transferase</keyword>
<dbReference type="GO" id="GO:0032259">
    <property type="term" value="P:methylation"/>
    <property type="evidence" value="ECO:0007669"/>
    <property type="project" value="UniProtKB-KW"/>
</dbReference>